<comment type="pathway">
    <text evidence="10">Lipid metabolism; phospholipid metabolism.</text>
</comment>
<dbReference type="GO" id="GO:0008654">
    <property type="term" value="P:phospholipid biosynthetic process"/>
    <property type="evidence" value="ECO:0007669"/>
    <property type="project" value="UniProtKB-KW"/>
</dbReference>
<dbReference type="EMBL" id="CP041186">
    <property type="protein sequence ID" value="QDG50632.1"/>
    <property type="molecule type" value="Genomic_DNA"/>
</dbReference>
<comment type="similarity">
    <text evidence="10">Belongs to the PlsX family.</text>
</comment>
<organism evidence="11 12">
    <name type="scientific">Persicimonas caeni</name>
    <dbReference type="NCBI Taxonomy" id="2292766"/>
    <lineage>
        <taxon>Bacteria</taxon>
        <taxon>Deltaproteobacteria</taxon>
        <taxon>Bradymonadales</taxon>
        <taxon>Bradymonadaceae</taxon>
        <taxon>Persicimonas</taxon>
    </lineage>
</organism>
<accession>A0A4Y6PQL2</accession>
<dbReference type="Proteomes" id="UP000315995">
    <property type="component" value="Chromosome"/>
</dbReference>
<keyword evidence="11" id="KW-0012">Acyltransferase</keyword>
<dbReference type="EC" id="2.3.1.274" evidence="8 10"/>
<dbReference type="HAMAP" id="MF_00019">
    <property type="entry name" value="PlsX"/>
    <property type="match status" value="1"/>
</dbReference>
<dbReference type="RefSeq" id="WP_141197124.1">
    <property type="nucleotide sequence ID" value="NZ_CP041186.1"/>
</dbReference>
<dbReference type="Gene3D" id="3.40.718.10">
    <property type="entry name" value="Isopropylmalate Dehydrogenase"/>
    <property type="match status" value="1"/>
</dbReference>
<dbReference type="GO" id="GO:0005737">
    <property type="term" value="C:cytoplasm"/>
    <property type="evidence" value="ECO:0007669"/>
    <property type="project" value="UniProtKB-SubCell"/>
</dbReference>
<keyword evidence="12" id="KW-1185">Reference proteome</keyword>
<gene>
    <name evidence="10 11" type="primary">plsX</name>
    <name evidence="11" type="ORF">FIV42_07770</name>
</gene>
<keyword evidence="6 10" id="KW-0594">Phospholipid biosynthesis</keyword>
<dbReference type="SUPFAM" id="SSF53659">
    <property type="entry name" value="Isocitrate/Isopropylmalate dehydrogenase-like"/>
    <property type="match status" value="1"/>
</dbReference>
<dbReference type="PANTHER" id="PTHR30100:SF1">
    <property type="entry name" value="PHOSPHATE ACYLTRANSFERASE"/>
    <property type="match status" value="1"/>
</dbReference>
<keyword evidence="3 10" id="KW-0444">Lipid biosynthesis</keyword>
<dbReference type="PIRSF" id="PIRSF002465">
    <property type="entry name" value="Phsphlp_syn_PlsX"/>
    <property type="match status" value="1"/>
</dbReference>
<protein>
    <recommendedName>
        <fullName evidence="8 10">Phosphate acyltransferase</fullName>
        <ecNumber evidence="8 10">2.3.1.274</ecNumber>
    </recommendedName>
    <alternativeName>
        <fullName evidence="10">Acyl-ACP phosphotransacylase</fullName>
    </alternativeName>
    <alternativeName>
        <fullName evidence="10">Acyl-[acyl-carrier-protein]--phosphate acyltransferase</fullName>
    </alternativeName>
    <alternativeName>
        <fullName evidence="10">Phosphate-acyl-ACP acyltransferase</fullName>
    </alternativeName>
</protein>
<keyword evidence="4 10" id="KW-0808">Transferase</keyword>
<evidence type="ECO:0000256" key="7">
    <source>
        <dbReference type="ARBA" id="ARBA00023264"/>
    </source>
</evidence>
<evidence type="ECO:0000256" key="1">
    <source>
        <dbReference type="ARBA" id="ARBA00001232"/>
    </source>
</evidence>
<dbReference type="InterPro" id="IPR012281">
    <property type="entry name" value="Phospholipid_synth_PlsX-like"/>
</dbReference>
<comment type="subunit">
    <text evidence="9 10">Homodimer. Probably interacts with PlsY.</text>
</comment>
<sequence>MAHSDDRKPAHSSDAPITIAVDAMGGYHSPGEVVSAVARLSKYEPPARPVYFSLVGDEAELTEILLSTSHNPERIHICHAPTSIGMGEPAKTATADKPDSSIAEACRLCADGLADAVVTAGNPGAAVLTAVHTFQRLPGVHRAALASVYPTPRERGEKQDPFSLLLDVGASLRADARDLVTFALMGSAYAQIVSANERPRVALLSNSRENTLGTESVREAYEKLRDDERVHFYGNIEGHDIPRGLVDVIVCEGFVGDVTIKILEGVSEAAFELARSAYREKMAWKLGLKLLSGGLNRIKQLTDFEEYGGAPLLGIDRVMIVAHPHSESRAIENAIKLAIKNVRAELPRVIARALAEKE</sequence>
<evidence type="ECO:0000256" key="9">
    <source>
        <dbReference type="ARBA" id="ARBA00046608"/>
    </source>
</evidence>
<accession>A0A5B8Y692</accession>
<evidence type="ECO:0000256" key="5">
    <source>
        <dbReference type="ARBA" id="ARBA00023098"/>
    </source>
</evidence>
<evidence type="ECO:0000313" key="12">
    <source>
        <dbReference type="Proteomes" id="UP000315995"/>
    </source>
</evidence>
<reference evidence="11 12" key="1">
    <citation type="submission" date="2019-06" db="EMBL/GenBank/DDBJ databases">
        <title>Persicimonas caeni gen. nov., sp. nov., a predatory bacterium isolated from solar saltern.</title>
        <authorList>
            <person name="Wang S."/>
        </authorList>
    </citation>
    <scope>NUCLEOTIDE SEQUENCE [LARGE SCALE GENOMIC DNA]</scope>
    <source>
        <strain evidence="11 12">YN101</strain>
    </source>
</reference>
<comment type="function">
    <text evidence="10">Catalyzes the reversible formation of acyl-phosphate (acyl-PO(4)) from acyl-[acyl-carrier-protein] (acyl-ACP). This enzyme utilizes acyl-ACP as fatty acyl donor, but not acyl-CoA.</text>
</comment>
<keyword evidence="7 10" id="KW-1208">Phospholipid metabolism</keyword>
<dbReference type="OrthoDB" id="9806408at2"/>
<comment type="subcellular location">
    <subcellularLocation>
        <location evidence="10">Cytoplasm</location>
    </subcellularLocation>
    <text evidence="10">Associated with the membrane possibly through PlsY.</text>
</comment>
<dbReference type="GO" id="GO:0006633">
    <property type="term" value="P:fatty acid biosynthetic process"/>
    <property type="evidence" value="ECO:0007669"/>
    <property type="project" value="UniProtKB-UniRule"/>
</dbReference>
<evidence type="ECO:0000313" key="11">
    <source>
        <dbReference type="EMBL" id="QDG50632.1"/>
    </source>
</evidence>
<keyword evidence="5 10" id="KW-0443">Lipid metabolism</keyword>
<comment type="catalytic activity">
    <reaction evidence="1 10">
        <text>a fatty acyl-[ACP] + phosphate = an acyl phosphate + holo-[ACP]</text>
        <dbReference type="Rhea" id="RHEA:42292"/>
        <dbReference type="Rhea" id="RHEA-COMP:9685"/>
        <dbReference type="Rhea" id="RHEA-COMP:14125"/>
        <dbReference type="ChEBI" id="CHEBI:43474"/>
        <dbReference type="ChEBI" id="CHEBI:59918"/>
        <dbReference type="ChEBI" id="CHEBI:64479"/>
        <dbReference type="ChEBI" id="CHEBI:138651"/>
        <dbReference type="EC" id="2.3.1.274"/>
    </reaction>
</comment>
<proteinExistence type="inferred from homology"/>
<dbReference type="InterPro" id="IPR003664">
    <property type="entry name" value="FA_synthesis"/>
</dbReference>
<name>A0A4Y6PQL2_PERCE</name>
<evidence type="ECO:0000256" key="2">
    <source>
        <dbReference type="ARBA" id="ARBA00022490"/>
    </source>
</evidence>
<dbReference type="Pfam" id="PF02504">
    <property type="entry name" value="FA_synthesis"/>
    <property type="match status" value="1"/>
</dbReference>
<keyword evidence="2 10" id="KW-0963">Cytoplasm</keyword>
<dbReference type="NCBIfam" id="TIGR00182">
    <property type="entry name" value="plsX"/>
    <property type="match status" value="1"/>
</dbReference>
<evidence type="ECO:0000256" key="3">
    <source>
        <dbReference type="ARBA" id="ARBA00022516"/>
    </source>
</evidence>
<dbReference type="PANTHER" id="PTHR30100">
    <property type="entry name" value="FATTY ACID/PHOSPHOLIPID SYNTHESIS PROTEIN PLSX"/>
    <property type="match status" value="1"/>
</dbReference>
<evidence type="ECO:0000256" key="10">
    <source>
        <dbReference type="HAMAP-Rule" id="MF_00019"/>
    </source>
</evidence>
<dbReference type="GO" id="GO:0043811">
    <property type="term" value="F:phosphate:acyl-[acyl carrier protein] acyltransferase activity"/>
    <property type="evidence" value="ECO:0007669"/>
    <property type="project" value="UniProtKB-UniRule"/>
</dbReference>
<dbReference type="UniPathway" id="UPA00085"/>
<evidence type="ECO:0000256" key="8">
    <source>
        <dbReference type="ARBA" id="ARBA00024069"/>
    </source>
</evidence>
<evidence type="ECO:0000256" key="6">
    <source>
        <dbReference type="ARBA" id="ARBA00023209"/>
    </source>
</evidence>
<evidence type="ECO:0000256" key="4">
    <source>
        <dbReference type="ARBA" id="ARBA00022679"/>
    </source>
</evidence>
<dbReference type="AlphaFoldDB" id="A0A4Y6PQL2"/>